<protein>
    <recommendedName>
        <fullName evidence="21">Cytochrome b5 reductase</fullName>
    </recommendedName>
</protein>
<dbReference type="PROSITE" id="PS50255">
    <property type="entry name" value="CYTOCHROME_B5_2"/>
    <property type="match status" value="1"/>
</dbReference>
<evidence type="ECO:0000256" key="16">
    <source>
        <dbReference type="RuleBase" id="RU362121"/>
    </source>
</evidence>
<keyword evidence="13" id="KW-0520">NAD</keyword>
<dbReference type="InterPro" id="IPR001834">
    <property type="entry name" value="CBR-like"/>
</dbReference>
<organism evidence="19 20">
    <name type="scientific">Aspergillus calidoustus</name>
    <dbReference type="NCBI Taxonomy" id="454130"/>
    <lineage>
        <taxon>Eukaryota</taxon>
        <taxon>Fungi</taxon>
        <taxon>Dikarya</taxon>
        <taxon>Ascomycota</taxon>
        <taxon>Pezizomycotina</taxon>
        <taxon>Eurotiomycetes</taxon>
        <taxon>Eurotiomycetidae</taxon>
        <taxon>Eurotiales</taxon>
        <taxon>Aspergillaceae</taxon>
        <taxon>Aspergillus</taxon>
        <taxon>Aspergillus subgen. Nidulantes</taxon>
    </lineage>
</organism>
<dbReference type="Gene3D" id="3.40.50.80">
    <property type="entry name" value="Nucleotide-binding domain of ferredoxin-NADP reductase (FNR) module"/>
    <property type="match status" value="1"/>
</dbReference>
<dbReference type="PANTHER" id="PTHR19370:SF178">
    <property type="entry name" value="CYTOCHROME-B5 REDUCTASE"/>
    <property type="match status" value="1"/>
</dbReference>
<keyword evidence="20" id="KW-1185">Reference proteome</keyword>
<feature type="binding site" evidence="15">
    <location>
        <position position="298"/>
    </location>
    <ligand>
        <name>FAD</name>
        <dbReference type="ChEBI" id="CHEBI:57692"/>
    </ligand>
</feature>
<dbReference type="InterPro" id="IPR036400">
    <property type="entry name" value="Cyt_B5-like_heme/steroid_sf"/>
</dbReference>
<feature type="binding site" evidence="15">
    <location>
        <position position="349"/>
    </location>
    <ligand>
        <name>FAD</name>
        <dbReference type="ChEBI" id="CHEBI:57692"/>
    </ligand>
</feature>
<dbReference type="STRING" id="454130.A0A0U5GKX0"/>
<dbReference type="PRINTS" id="PR00371">
    <property type="entry name" value="FPNCR"/>
</dbReference>
<evidence type="ECO:0000256" key="7">
    <source>
        <dbReference type="ARBA" id="ARBA00022723"/>
    </source>
</evidence>
<dbReference type="InterPro" id="IPR017927">
    <property type="entry name" value="FAD-bd_FR_type"/>
</dbReference>
<dbReference type="InterPro" id="IPR018506">
    <property type="entry name" value="Cyt_B5_heme-BS"/>
</dbReference>
<evidence type="ECO:0000256" key="5">
    <source>
        <dbReference type="ARBA" id="ARBA00022630"/>
    </source>
</evidence>
<dbReference type="Gene3D" id="3.10.120.10">
    <property type="entry name" value="Cytochrome b5-like heme/steroid binding domain"/>
    <property type="match status" value="1"/>
</dbReference>
<dbReference type="PROSITE" id="PS51384">
    <property type="entry name" value="FAD_FR"/>
    <property type="match status" value="1"/>
</dbReference>
<feature type="binding site" evidence="15">
    <location>
        <position position="281"/>
    </location>
    <ligand>
        <name>FAD</name>
        <dbReference type="ChEBI" id="CHEBI:57692"/>
    </ligand>
</feature>
<dbReference type="GO" id="GO:0020037">
    <property type="term" value="F:heme binding"/>
    <property type="evidence" value="ECO:0007669"/>
    <property type="project" value="UniProtKB-UniRule"/>
</dbReference>
<evidence type="ECO:0008006" key="21">
    <source>
        <dbReference type="Google" id="ProtNLM"/>
    </source>
</evidence>
<evidence type="ECO:0000259" key="18">
    <source>
        <dbReference type="PROSITE" id="PS51384"/>
    </source>
</evidence>
<dbReference type="InterPro" id="IPR039261">
    <property type="entry name" value="FNR_nucleotide-bd"/>
</dbReference>
<feature type="binding site" evidence="15">
    <location>
        <position position="300"/>
    </location>
    <ligand>
        <name>FAD</name>
        <dbReference type="ChEBI" id="CHEBI:57692"/>
    </ligand>
</feature>
<feature type="binding site" evidence="15">
    <location>
        <position position="307"/>
    </location>
    <ligand>
        <name>FAD</name>
        <dbReference type="ChEBI" id="CHEBI:57692"/>
    </ligand>
</feature>
<keyword evidence="9 15" id="KW-0274">FAD</keyword>
<dbReference type="Gene3D" id="2.40.30.10">
    <property type="entry name" value="Translation factors"/>
    <property type="match status" value="1"/>
</dbReference>
<dbReference type="GO" id="GO:0005783">
    <property type="term" value="C:endoplasmic reticulum"/>
    <property type="evidence" value="ECO:0007669"/>
    <property type="project" value="TreeGrafter"/>
</dbReference>
<name>A0A0U5GKX0_ASPCI</name>
<dbReference type="Pfam" id="PF00175">
    <property type="entry name" value="NAD_binding_1"/>
    <property type="match status" value="1"/>
</dbReference>
<evidence type="ECO:0000313" key="20">
    <source>
        <dbReference type="Proteomes" id="UP000054771"/>
    </source>
</evidence>
<keyword evidence="7 16" id="KW-0479">Metal-binding</keyword>
<evidence type="ECO:0000256" key="12">
    <source>
        <dbReference type="ARBA" id="ARBA00023004"/>
    </source>
</evidence>
<dbReference type="FunFam" id="3.40.50.80:FF:000019">
    <property type="entry name" value="NADH-cytochrome b5 reductase"/>
    <property type="match status" value="1"/>
</dbReference>
<dbReference type="CDD" id="cd06183">
    <property type="entry name" value="cyt_b5_reduct_like"/>
    <property type="match status" value="1"/>
</dbReference>
<dbReference type="InterPro" id="IPR001709">
    <property type="entry name" value="Flavoprot_Pyr_Nucl_cyt_Rdtase"/>
</dbReference>
<feature type="domain" description="FAD-binding FR-type" evidence="18">
    <location>
        <begin position="229"/>
        <end position="332"/>
    </location>
</feature>
<dbReference type="OrthoDB" id="260519at2759"/>
<comment type="subcellular location">
    <subcellularLocation>
        <location evidence="2">Mitochondrion outer membrane</location>
        <topology evidence="2">Single-pass membrane protein</topology>
    </subcellularLocation>
</comment>
<dbReference type="InterPro" id="IPR017938">
    <property type="entry name" value="Riboflavin_synthase-like_b-brl"/>
</dbReference>
<dbReference type="GO" id="GO:0016491">
    <property type="term" value="F:oxidoreductase activity"/>
    <property type="evidence" value="ECO:0007669"/>
    <property type="project" value="UniProtKB-KW"/>
</dbReference>
<dbReference type="FunFam" id="3.10.120.10:FF:000002">
    <property type="entry name" value="Cytochrome b5 type B"/>
    <property type="match status" value="1"/>
</dbReference>
<dbReference type="OMA" id="KGAMQYS"/>
<comment type="similarity">
    <text evidence="16">Belongs to the cytochrome b5 family.</text>
</comment>
<proteinExistence type="inferred from homology"/>
<dbReference type="Pfam" id="PF00970">
    <property type="entry name" value="FAD_binding_6"/>
    <property type="match status" value="1"/>
</dbReference>
<dbReference type="InterPro" id="IPR008333">
    <property type="entry name" value="Cbr1-like_FAD-bd_dom"/>
</dbReference>
<evidence type="ECO:0000313" key="19">
    <source>
        <dbReference type="EMBL" id="CEN59307.1"/>
    </source>
</evidence>
<dbReference type="PROSITE" id="PS00191">
    <property type="entry name" value="CYTOCHROME_B5_1"/>
    <property type="match status" value="1"/>
</dbReference>
<dbReference type="InterPro" id="IPR001199">
    <property type="entry name" value="Cyt_B5-like_heme/steroid-bd"/>
</dbReference>
<dbReference type="SUPFAM" id="SSF52343">
    <property type="entry name" value="Ferredoxin reductase-like, C-terminal NADP-linked domain"/>
    <property type="match status" value="1"/>
</dbReference>
<dbReference type="InterPro" id="IPR001433">
    <property type="entry name" value="OxRdtase_FAD/NAD-bd"/>
</dbReference>
<dbReference type="EMBL" id="CDMC01000002">
    <property type="protein sequence ID" value="CEN59307.1"/>
    <property type="molecule type" value="Genomic_DNA"/>
</dbReference>
<feature type="domain" description="Cytochrome b5 heme-binding" evidence="17">
    <location>
        <begin position="1"/>
        <end position="77"/>
    </location>
</feature>
<dbReference type="GO" id="GO:0046872">
    <property type="term" value="F:metal ion binding"/>
    <property type="evidence" value="ECO:0007669"/>
    <property type="project" value="UniProtKB-UniRule"/>
</dbReference>
<dbReference type="Pfam" id="PF00173">
    <property type="entry name" value="Cyt-b5"/>
    <property type="match status" value="1"/>
</dbReference>
<gene>
    <name evidence="19" type="ORF">ASPCAL01759</name>
</gene>
<dbReference type="SUPFAM" id="SSF55856">
    <property type="entry name" value="Cytochrome b5-like heme/steroid binding domain"/>
    <property type="match status" value="1"/>
</dbReference>
<dbReference type="PRINTS" id="PR00363">
    <property type="entry name" value="CYTOCHROMEB5"/>
</dbReference>
<keyword evidence="8" id="KW-1000">Mitochondrion outer membrane</keyword>
<keyword evidence="14" id="KW-0472">Membrane</keyword>
<evidence type="ECO:0000256" key="1">
    <source>
        <dbReference type="ARBA" id="ARBA00001974"/>
    </source>
</evidence>
<comment type="similarity">
    <text evidence="3">Belongs to the flavoprotein pyridine nucleotide cytochrome reductase family.</text>
</comment>
<keyword evidence="6" id="KW-0812">Transmembrane</keyword>
<dbReference type="PRINTS" id="PR00406">
    <property type="entry name" value="CYTB5RDTASE"/>
</dbReference>
<keyword evidence="10" id="KW-1133">Transmembrane helix</keyword>
<evidence type="ECO:0000256" key="9">
    <source>
        <dbReference type="ARBA" id="ARBA00022827"/>
    </source>
</evidence>
<dbReference type="GO" id="GO:0005741">
    <property type="term" value="C:mitochondrial outer membrane"/>
    <property type="evidence" value="ECO:0007669"/>
    <property type="project" value="UniProtKB-SubCell"/>
</dbReference>
<evidence type="ECO:0000256" key="13">
    <source>
        <dbReference type="ARBA" id="ARBA00023027"/>
    </source>
</evidence>
<reference evidence="20" key="1">
    <citation type="journal article" date="2016" name="Genome Announc.">
        <title>Draft genome sequences of fungus Aspergillus calidoustus.</title>
        <authorList>
            <person name="Horn F."/>
            <person name="Linde J."/>
            <person name="Mattern D.J."/>
            <person name="Walther G."/>
            <person name="Guthke R."/>
            <person name="Scherlach K."/>
            <person name="Martin K."/>
            <person name="Brakhage A.A."/>
            <person name="Petzke L."/>
            <person name="Valiante V."/>
        </authorList>
    </citation>
    <scope>NUCLEOTIDE SEQUENCE [LARGE SCALE GENOMIC DNA]</scope>
    <source>
        <strain evidence="20">SF006504</strain>
    </source>
</reference>
<evidence type="ECO:0000256" key="11">
    <source>
        <dbReference type="ARBA" id="ARBA00023002"/>
    </source>
</evidence>
<evidence type="ECO:0000256" key="4">
    <source>
        <dbReference type="ARBA" id="ARBA00022617"/>
    </source>
</evidence>
<evidence type="ECO:0000256" key="15">
    <source>
        <dbReference type="PIRSR" id="PIRSR601834-1"/>
    </source>
</evidence>
<dbReference type="SMART" id="SM01117">
    <property type="entry name" value="Cyt-b5"/>
    <property type="match status" value="1"/>
</dbReference>
<evidence type="ECO:0000256" key="8">
    <source>
        <dbReference type="ARBA" id="ARBA00022787"/>
    </source>
</evidence>
<feature type="binding site" evidence="15">
    <location>
        <position position="283"/>
    </location>
    <ligand>
        <name>FAD</name>
        <dbReference type="ChEBI" id="CHEBI:57692"/>
    </ligand>
</feature>
<keyword evidence="11" id="KW-0560">Oxidoreductase</keyword>
<evidence type="ECO:0000256" key="14">
    <source>
        <dbReference type="ARBA" id="ARBA00023136"/>
    </source>
</evidence>
<comment type="cofactor">
    <cofactor evidence="1 15">
        <name>FAD</name>
        <dbReference type="ChEBI" id="CHEBI:57692"/>
    </cofactor>
</comment>
<sequence>MSTYTLEQVKAHCKPDDLWIVLHNKVYDVTKYLEDHPGGAAVLIEVAGTDATQAFEDIGHSDEAREQLEPYYIGDLPDTEHADSVEIYHPTFEQVAQSAVISVKKPSPLSPSLRAVLKLGLGGFAGVVAVSAYRQGRTLPHLPSFSTLSSLRSINLSSSSHHFWSGVGIASVAQFAITLSLGLWASTKLDVQQEFTLYKPHRPASTAQLIRLKRSKPATVTQVPALNPRQWRSFILASKVEVAPSVYQLTFSLPNANDILNLPTGQHVALRAVINGTQETRSYTPISNTKDIGHIKLLIKTYPNGAMTQHLAQMTPGDTIEMRGPKGAMTYSSQYAQTIGMIAGGTGITPMYQVIRAICEDESDATRVSLLYANNTEEDILMREELESLAKKFPEKFEVRYVLSRAGDGWKGYRGFVSGEMIEKHIGGPGDTKKVMLCGPPPMVNAMKKILGGVGWAMPGAVAKATDAVFCF</sequence>
<evidence type="ECO:0000259" key="17">
    <source>
        <dbReference type="PROSITE" id="PS50255"/>
    </source>
</evidence>
<evidence type="ECO:0000256" key="10">
    <source>
        <dbReference type="ARBA" id="ARBA00022989"/>
    </source>
</evidence>
<evidence type="ECO:0000256" key="6">
    <source>
        <dbReference type="ARBA" id="ARBA00022692"/>
    </source>
</evidence>
<dbReference type="AlphaFoldDB" id="A0A0U5GKX0"/>
<evidence type="ECO:0000256" key="3">
    <source>
        <dbReference type="ARBA" id="ARBA00006105"/>
    </source>
</evidence>
<keyword evidence="12 16" id="KW-0408">Iron</keyword>
<keyword evidence="5 15" id="KW-0285">Flavoprotein</keyword>
<dbReference type="PANTHER" id="PTHR19370">
    <property type="entry name" value="NADH-CYTOCHROME B5 REDUCTASE"/>
    <property type="match status" value="1"/>
</dbReference>
<keyword evidence="4 16" id="KW-0349">Heme</keyword>
<dbReference type="Proteomes" id="UP000054771">
    <property type="component" value="Unassembled WGS sequence"/>
</dbReference>
<accession>A0A0U5GKX0</accession>
<evidence type="ECO:0000256" key="2">
    <source>
        <dbReference type="ARBA" id="ARBA00004572"/>
    </source>
</evidence>
<dbReference type="SUPFAM" id="SSF63380">
    <property type="entry name" value="Riboflavin synthase domain-like"/>
    <property type="match status" value="1"/>
</dbReference>
<keyword evidence="8" id="KW-0496">Mitochondrion</keyword>